<accession>A0A397PNQ6</accession>
<evidence type="ECO:0000256" key="1">
    <source>
        <dbReference type="PIRSR" id="PIRSR605019-1"/>
    </source>
</evidence>
<dbReference type="InterPro" id="IPR052891">
    <property type="entry name" value="DNA-3mA_glycosylase"/>
</dbReference>
<dbReference type="EMBL" id="QXDF01000003">
    <property type="protein sequence ID" value="RIA47371.1"/>
    <property type="molecule type" value="Genomic_DNA"/>
</dbReference>
<name>A0A397PNQ6_9HYPH</name>
<keyword evidence="1" id="KW-0479">Metal-binding</keyword>
<dbReference type="PANTHER" id="PTHR30037:SF4">
    <property type="entry name" value="DNA-3-METHYLADENINE GLYCOSYLASE I"/>
    <property type="match status" value="1"/>
</dbReference>
<feature type="binding site" evidence="1">
    <location>
        <position position="179"/>
    </location>
    <ligand>
        <name>Zn(2+)</name>
        <dbReference type="ChEBI" id="CHEBI:29105"/>
    </ligand>
</feature>
<dbReference type="Gene3D" id="1.10.340.30">
    <property type="entry name" value="Hypothetical protein, domain 2"/>
    <property type="match status" value="1"/>
</dbReference>
<organism evidence="2 3">
    <name type="scientific">Dichotomicrobium thermohalophilum</name>
    <dbReference type="NCBI Taxonomy" id="933063"/>
    <lineage>
        <taxon>Bacteria</taxon>
        <taxon>Pseudomonadati</taxon>
        <taxon>Pseudomonadota</taxon>
        <taxon>Alphaproteobacteria</taxon>
        <taxon>Hyphomicrobiales</taxon>
        <taxon>Hyphomicrobiaceae</taxon>
        <taxon>Dichotomicrobium</taxon>
    </lineage>
</organism>
<dbReference type="SUPFAM" id="SSF48150">
    <property type="entry name" value="DNA-glycosylase"/>
    <property type="match status" value="1"/>
</dbReference>
<reference evidence="2 3" key="1">
    <citation type="submission" date="2018-08" db="EMBL/GenBank/DDBJ databases">
        <title>Genomic Encyclopedia of Archaeal and Bacterial Type Strains, Phase II (KMG-II): from individual species to whole genera.</title>
        <authorList>
            <person name="Goeker M."/>
        </authorList>
    </citation>
    <scope>NUCLEOTIDE SEQUENCE [LARGE SCALE GENOMIC DNA]</scope>
    <source>
        <strain evidence="2 3">DSM 5002</strain>
    </source>
</reference>
<dbReference type="Proteomes" id="UP000266273">
    <property type="component" value="Unassembled WGS sequence"/>
</dbReference>
<gene>
    <name evidence="2" type="ORF">BXY53_2449</name>
</gene>
<dbReference type="AlphaFoldDB" id="A0A397PNQ6"/>
<dbReference type="InterPro" id="IPR005019">
    <property type="entry name" value="Adenine_glyco"/>
</dbReference>
<feature type="binding site" evidence="1">
    <location>
        <position position="183"/>
    </location>
    <ligand>
        <name>Zn(2+)</name>
        <dbReference type="ChEBI" id="CHEBI:29105"/>
    </ligand>
</feature>
<keyword evidence="1" id="KW-0862">Zinc</keyword>
<proteinExistence type="predicted"/>
<dbReference type="Pfam" id="PF03352">
    <property type="entry name" value="Adenine_glyco"/>
    <property type="match status" value="1"/>
</dbReference>
<dbReference type="GO" id="GO:0008725">
    <property type="term" value="F:DNA-3-methyladenine glycosylase activity"/>
    <property type="evidence" value="ECO:0007669"/>
    <property type="project" value="InterPro"/>
</dbReference>
<dbReference type="GO" id="GO:0046872">
    <property type="term" value="F:metal ion binding"/>
    <property type="evidence" value="ECO:0007669"/>
    <property type="project" value="UniProtKB-KW"/>
</dbReference>
<protein>
    <submittedName>
        <fullName evidence="2">DNA-3-methyladenine glycosylase I</fullName>
    </submittedName>
</protein>
<dbReference type="RefSeq" id="WP_119062251.1">
    <property type="nucleotide sequence ID" value="NZ_QXDF01000003.1"/>
</dbReference>
<feature type="binding site" evidence="1">
    <location>
        <position position="22"/>
    </location>
    <ligand>
        <name>Zn(2+)</name>
        <dbReference type="ChEBI" id="CHEBI:29105"/>
    </ligand>
</feature>
<comment type="caution">
    <text evidence="2">The sequence shown here is derived from an EMBL/GenBank/DDBJ whole genome shotgun (WGS) entry which is preliminary data.</text>
</comment>
<dbReference type="OrthoDB" id="9807664at2"/>
<keyword evidence="3" id="KW-1185">Reference proteome</keyword>
<dbReference type="InterPro" id="IPR011257">
    <property type="entry name" value="DNA_glycosylase"/>
</dbReference>
<dbReference type="GO" id="GO:0006284">
    <property type="term" value="P:base-excision repair"/>
    <property type="evidence" value="ECO:0007669"/>
    <property type="project" value="InterPro"/>
</dbReference>
<sequence length="196" mass="21997">MSAPRTVECAWTTSDPLYIAYHDEEWGVPKTDDAALFEKLCLEVFQAGLSWLTVLRKREAFNAAFDGFDAETVACYGPEKIDALMAEPGIIRNRRKIEAVINNAGAYLRLRETATLADFLWDFVDGEAIQNRFTDPANVPAVTPLSERLSRALRERGFRFTGPTLAYAYMQSIGMVNDHLVTCPRHDACARLAKVF</sequence>
<dbReference type="PANTHER" id="PTHR30037">
    <property type="entry name" value="DNA-3-METHYLADENINE GLYCOSYLASE 1"/>
    <property type="match status" value="1"/>
</dbReference>
<feature type="binding site" evidence="1">
    <location>
        <position position="9"/>
    </location>
    <ligand>
        <name>Zn(2+)</name>
        <dbReference type="ChEBI" id="CHEBI:29105"/>
    </ligand>
</feature>
<evidence type="ECO:0000313" key="3">
    <source>
        <dbReference type="Proteomes" id="UP000266273"/>
    </source>
</evidence>
<evidence type="ECO:0000313" key="2">
    <source>
        <dbReference type="EMBL" id="RIA47371.1"/>
    </source>
</evidence>